<reference evidence="2" key="1">
    <citation type="submission" date="2022-11" db="UniProtKB">
        <authorList>
            <consortium name="WormBaseParasite"/>
        </authorList>
    </citation>
    <scope>IDENTIFICATION</scope>
</reference>
<name>A0A914RNR9_PAREQ</name>
<proteinExistence type="predicted"/>
<dbReference type="Proteomes" id="UP000887564">
    <property type="component" value="Unplaced"/>
</dbReference>
<protein>
    <submittedName>
        <fullName evidence="2">Uncharacterized protein</fullName>
    </submittedName>
</protein>
<sequence length="104" mass="11537">MLEENFQRHYRYNRAPFVVAIDSEYLTSLQDSGAVSALEIFISKVNFLVTSNTYLICFPQMNPSTCTFTCDRGEAHAFRICGSCPRAYPKLGDPTGSGNVTAVN</sequence>
<organism evidence="1 2">
    <name type="scientific">Parascaris equorum</name>
    <name type="common">Equine roundworm</name>
    <dbReference type="NCBI Taxonomy" id="6256"/>
    <lineage>
        <taxon>Eukaryota</taxon>
        <taxon>Metazoa</taxon>
        <taxon>Ecdysozoa</taxon>
        <taxon>Nematoda</taxon>
        <taxon>Chromadorea</taxon>
        <taxon>Rhabditida</taxon>
        <taxon>Spirurina</taxon>
        <taxon>Ascaridomorpha</taxon>
        <taxon>Ascaridoidea</taxon>
        <taxon>Ascarididae</taxon>
        <taxon>Parascaris</taxon>
    </lineage>
</organism>
<keyword evidence="1" id="KW-1185">Reference proteome</keyword>
<evidence type="ECO:0000313" key="1">
    <source>
        <dbReference type="Proteomes" id="UP000887564"/>
    </source>
</evidence>
<dbReference type="InterPro" id="IPR052740">
    <property type="entry name" value="CE4"/>
</dbReference>
<dbReference type="PANTHER" id="PTHR45985:SF3">
    <property type="entry name" value="CHITIN DEACETYLASE-LIKE 4"/>
    <property type="match status" value="1"/>
</dbReference>
<accession>A0A914RNR9</accession>
<dbReference type="PANTHER" id="PTHR45985">
    <property type="match status" value="1"/>
</dbReference>
<dbReference type="WBParaSite" id="PEQ_0000354001-mRNA-1">
    <property type="protein sequence ID" value="PEQ_0000354001-mRNA-1"/>
    <property type="gene ID" value="PEQ_0000354001"/>
</dbReference>
<dbReference type="AlphaFoldDB" id="A0A914RNR9"/>
<evidence type="ECO:0000313" key="2">
    <source>
        <dbReference type="WBParaSite" id="PEQ_0000354001-mRNA-1"/>
    </source>
</evidence>